<dbReference type="AlphaFoldDB" id="A0A9X3NCQ9"/>
<accession>A0A9X3NCQ9</accession>
<gene>
    <name evidence="2" type="ORF">OJ997_19090</name>
</gene>
<reference evidence="2" key="1">
    <citation type="submission" date="2022-10" db="EMBL/GenBank/DDBJ databases">
        <title>The WGS of Solirubrobacter phytolaccae KCTC 29190.</title>
        <authorList>
            <person name="Jiang Z."/>
        </authorList>
    </citation>
    <scope>NUCLEOTIDE SEQUENCE</scope>
    <source>
        <strain evidence="2">KCTC 29190</strain>
    </source>
</reference>
<evidence type="ECO:0000313" key="3">
    <source>
        <dbReference type="Proteomes" id="UP001147653"/>
    </source>
</evidence>
<dbReference type="InterPro" id="IPR029068">
    <property type="entry name" value="Glyas_Bleomycin-R_OHBP_Dase"/>
</dbReference>
<proteinExistence type="predicted"/>
<dbReference type="InterPro" id="IPR037523">
    <property type="entry name" value="VOC_core"/>
</dbReference>
<dbReference type="InterPro" id="IPR004360">
    <property type="entry name" value="Glyas_Fos-R_dOase_dom"/>
</dbReference>
<dbReference type="PANTHER" id="PTHR33993">
    <property type="entry name" value="GLYOXALASE-RELATED"/>
    <property type="match status" value="1"/>
</dbReference>
<evidence type="ECO:0000313" key="2">
    <source>
        <dbReference type="EMBL" id="MDA0182422.1"/>
    </source>
</evidence>
<organism evidence="2 3">
    <name type="scientific">Solirubrobacter phytolaccae</name>
    <dbReference type="NCBI Taxonomy" id="1404360"/>
    <lineage>
        <taxon>Bacteria</taxon>
        <taxon>Bacillati</taxon>
        <taxon>Actinomycetota</taxon>
        <taxon>Thermoleophilia</taxon>
        <taxon>Solirubrobacterales</taxon>
        <taxon>Solirubrobacteraceae</taxon>
        <taxon>Solirubrobacter</taxon>
    </lineage>
</organism>
<dbReference type="RefSeq" id="WP_270026788.1">
    <property type="nucleotide sequence ID" value="NZ_JAPDDP010000035.1"/>
</dbReference>
<name>A0A9X3NCQ9_9ACTN</name>
<dbReference type="SUPFAM" id="SSF54593">
    <property type="entry name" value="Glyoxalase/Bleomycin resistance protein/Dihydroxybiphenyl dioxygenase"/>
    <property type="match status" value="1"/>
</dbReference>
<dbReference type="Proteomes" id="UP001147653">
    <property type="component" value="Unassembled WGS sequence"/>
</dbReference>
<comment type="caution">
    <text evidence="2">The sequence shown here is derived from an EMBL/GenBank/DDBJ whole genome shotgun (WGS) entry which is preliminary data.</text>
</comment>
<dbReference type="Gene3D" id="3.10.180.10">
    <property type="entry name" value="2,3-Dihydroxybiphenyl 1,2-Dioxygenase, domain 1"/>
    <property type="match status" value="1"/>
</dbReference>
<dbReference type="Pfam" id="PF00903">
    <property type="entry name" value="Glyoxalase"/>
    <property type="match status" value="1"/>
</dbReference>
<keyword evidence="3" id="KW-1185">Reference proteome</keyword>
<protein>
    <submittedName>
        <fullName evidence="2">VOC family protein</fullName>
    </submittedName>
</protein>
<sequence>MTDITGVDFVAIMTKDHDAAVKFYGETLGLPFLKKWGNMPGSEFQAGNLTLAVMQPDAFGFEWSPSATMIALQVDDVAATRKRLEEAGVEFRGEILDSGVCHQSFFADPDGNPLNLHHRYAPKD</sequence>
<feature type="domain" description="VOC" evidence="1">
    <location>
        <begin position="6"/>
        <end position="119"/>
    </location>
</feature>
<dbReference type="EMBL" id="JAPDDP010000035">
    <property type="protein sequence ID" value="MDA0182422.1"/>
    <property type="molecule type" value="Genomic_DNA"/>
</dbReference>
<dbReference type="PROSITE" id="PS51819">
    <property type="entry name" value="VOC"/>
    <property type="match status" value="1"/>
</dbReference>
<dbReference type="InterPro" id="IPR052164">
    <property type="entry name" value="Anthracycline_SecMetBiosynth"/>
</dbReference>
<evidence type="ECO:0000259" key="1">
    <source>
        <dbReference type="PROSITE" id="PS51819"/>
    </source>
</evidence>